<dbReference type="InterPro" id="IPR004330">
    <property type="entry name" value="FAR1_DNA_bnd_dom"/>
</dbReference>
<comment type="similarity">
    <text evidence="1 6">Belongs to the FHY3/FAR1 family.</text>
</comment>
<reference evidence="9" key="1">
    <citation type="journal article" date="2015" name="Nat. Genet.">
        <title>The pineapple genome and the evolution of CAM photosynthesis.</title>
        <authorList>
            <person name="Ming R."/>
            <person name="VanBuren R."/>
            <person name="Wai C.M."/>
            <person name="Tang H."/>
            <person name="Schatz M.C."/>
            <person name="Bowers J.E."/>
            <person name="Lyons E."/>
            <person name="Wang M.L."/>
            <person name="Chen J."/>
            <person name="Biggers E."/>
            <person name="Zhang J."/>
            <person name="Huang L."/>
            <person name="Zhang L."/>
            <person name="Miao W."/>
            <person name="Zhang J."/>
            <person name="Ye Z."/>
            <person name="Miao C."/>
            <person name="Lin Z."/>
            <person name="Wang H."/>
            <person name="Zhou H."/>
            <person name="Yim W.C."/>
            <person name="Priest H.D."/>
            <person name="Zheng C."/>
            <person name="Woodhouse M."/>
            <person name="Edger P.P."/>
            <person name="Guyot R."/>
            <person name="Guo H.B."/>
            <person name="Guo H."/>
            <person name="Zheng G."/>
            <person name="Singh R."/>
            <person name="Sharma A."/>
            <person name="Min X."/>
            <person name="Zheng Y."/>
            <person name="Lee H."/>
            <person name="Gurtowski J."/>
            <person name="Sedlazeck F.J."/>
            <person name="Harkess A."/>
            <person name="McKain M.R."/>
            <person name="Liao Z."/>
            <person name="Fang J."/>
            <person name="Liu J."/>
            <person name="Zhang X."/>
            <person name="Zhang Q."/>
            <person name="Hu W."/>
            <person name="Qin Y."/>
            <person name="Wang K."/>
            <person name="Chen L.Y."/>
            <person name="Shirley N."/>
            <person name="Lin Y.R."/>
            <person name="Liu L.Y."/>
            <person name="Hernandez A.G."/>
            <person name="Wright C.L."/>
            <person name="Bulone V."/>
            <person name="Tuskan G.A."/>
            <person name="Heath K."/>
            <person name="Zee F."/>
            <person name="Moore P.H."/>
            <person name="Sunkar R."/>
            <person name="Leebens-Mack J.H."/>
            <person name="Mockler T."/>
            <person name="Bennetzen J.L."/>
            <person name="Freeling M."/>
            <person name="Sankoff D."/>
            <person name="Paterson A.H."/>
            <person name="Zhu X."/>
            <person name="Yang X."/>
            <person name="Smith J.A."/>
            <person name="Cushman J.C."/>
            <person name="Paull R.E."/>
            <person name="Yu Q."/>
        </authorList>
    </citation>
    <scope>NUCLEOTIDE SEQUENCE [LARGE SCALE GENOMIC DNA]</scope>
    <source>
        <strain evidence="9">cv. F153</strain>
    </source>
</reference>
<keyword evidence="9" id="KW-1185">Reference proteome</keyword>
<organism evidence="9 10">
    <name type="scientific">Ananas comosus</name>
    <name type="common">Pineapple</name>
    <name type="synonym">Ananas ananas</name>
    <dbReference type="NCBI Taxonomy" id="4615"/>
    <lineage>
        <taxon>Eukaryota</taxon>
        <taxon>Viridiplantae</taxon>
        <taxon>Streptophyta</taxon>
        <taxon>Embryophyta</taxon>
        <taxon>Tracheophyta</taxon>
        <taxon>Spermatophyta</taxon>
        <taxon>Magnoliopsida</taxon>
        <taxon>Liliopsida</taxon>
        <taxon>Poales</taxon>
        <taxon>Bromeliaceae</taxon>
        <taxon>Bromelioideae</taxon>
        <taxon>Ananas</taxon>
    </lineage>
</organism>
<dbReference type="RefSeq" id="XP_020083769.1">
    <property type="nucleotide sequence ID" value="XM_020228180.1"/>
</dbReference>
<evidence type="ECO:0000313" key="9">
    <source>
        <dbReference type="Proteomes" id="UP000515123"/>
    </source>
</evidence>
<dbReference type="GO" id="GO:0005634">
    <property type="term" value="C:nucleus"/>
    <property type="evidence" value="ECO:0007669"/>
    <property type="project" value="UniProtKB-SubCell"/>
</dbReference>
<dbReference type="Pfam" id="PF10551">
    <property type="entry name" value="MULE"/>
    <property type="match status" value="1"/>
</dbReference>
<dbReference type="GO" id="GO:0006355">
    <property type="term" value="P:regulation of DNA-templated transcription"/>
    <property type="evidence" value="ECO:0007669"/>
    <property type="project" value="UniProtKB-UniRule"/>
</dbReference>
<dbReference type="InterPro" id="IPR031052">
    <property type="entry name" value="FHY3/FAR1"/>
</dbReference>
<comment type="subcellular location">
    <subcellularLocation>
        <location evidence="6">Nucleus</location>
    </subcellularLocation>
</comment>
<keyword evidence="3 5" id="KW-0863">Zinc-finger</keyword>
<dbReference type="OrthoDB" id="1894539at2759"/>
<evidence type="ECO:0000313" key="10">
    <source>
        <dbReference type="RefSeq" id="XP_020083769.1"/>
    </source>
</evidence>
<evidence type="ECO:0000256" key="2">
    <source>
        <dbReference type="ARBA" id="ARBA00022723"/>
    </source>
</evidence>
<evidence type="ECO:0000256" key="4">
    <source>
        <dbReference type="ARBA" id="ARBA00022833"/>
    </source>
</evidence>
<evidence type="ECO:0000256" key="1">
    <source>
        <dbReference type="ARBA" id="ARBA00005889"/>
    </source>
</evidence>
<dbReference type="GeneID" id="109707095"/>
<feature type="compositionally biased region" description="Polar residues" evidence="7">
    <location>
        <begin position="692"/>
        <end position="723"/>
    </location>
</feature>
<feature type="domain" description="SWIM-type" evidence="8">
    <location>
        <begin position="560"/>
        <end position="607"/>
    </location>
</feature>
<gene>
    <name evidence="10" type="primary">LOC109707095</name>
</gene>
<dbReference type="InterPro" id="IPR007527">
    <property type="entry name" value="Znf_SWIM"/>
</dbReference>
<keyword evidence="2 6" id="KW-0479">Metal-binding</keyword>
<evidence type="ECO:0000256" key="5">
    <source>
        <dbReference type="PROSITE-ProRule" id="PRU00325"/>
    </source>
</evidence>
<reference evidence="10" key="2">
    <citation type="submission" date="2025-08" db="UniProtKB">
        <authorList>
            <consortium name="RefSeq"/>
        </authorList>
    </citation>
    <scope>IDENTIFICATION</scope>
    <source>
        <tissue evidence="10">Leaf</tissue>
    </source>
</reference>
<dbReference type="PROSITE" id="PS50966">
    <property type="entry name" value="ZF_SWIM"/>
    <property type="match status" value="1"/>
</dbReference>
<dbReference type="Pfam" id="PF03101">
    <property type="entry name" value="FAR1"/>
    <property type="match status" value="1"/>
</dbReference>
<dbReference type="AlphaFoldDB" id="A0A6P5EK44"/>
<accession>A0A6P5EK44</accession>
<evidence type="ECO:0000256" key="3">
    <source>
        <dbReference type="ARBA" id="ARBA00022771"/>
    </source>
</evidence>
<keyword evidence="4 6" id="KW-0862">Zinc</keyword>
<name>A0A6P5EK44_ANACO</name>
<comment type="function">
    <text evidence="6">Putative transcription activator involved in regulating light control of development.</text>
</comment>
<dbReference type="SMART" id="SM00575">
    <property type="entry name" value="ZnF_PMZ"/>
    <property type="match status" value="1"/>
</dbReference>
<feature type="region of interest" description="Disordered" evidence="7">
    <location>
        <begin position="692"/>
        <end position="737"/>
    </location>
</feature>
<evidence type="ECO:0000256" key="6">
    <source>
        <dbReference type="RuleBase" id="RU367018"/>
    </source>
</evidence>
<dbReference type="Proteomes" id="UP000515123">
    <property type="component" value="Linkage group 1"/>
</dbReference>
<proteinExistence type="inferred from homology"/>
<protein>
    <recommendedName>
        <fullName evidence="6">Protein FAR1-RELATED SEQUENCE</fullName>
    </recommendedName>
</protein>
<evidence type="ECO:0000259" key="8">
    <source>
        <dbReference type="PROSITE" id="PS50966"/>
    </source>
</evidence>
<dbReference type="PANTHER" id="PTHR31669">
    <property type="entry name" value="PROTEIN FAR1-RELATED SEQUENCE 10-RELATED"/>
    <property type="match status" value="1"/>
</dbReference>
<sequence>MEKELSHRGVIAPNADISGSRITSDVTHRGEEMLRSNREFSDSNGLKISATPLSSSRVKAASQKELCYGEPPRVGMTFNSEEEAYNFYNAYAERVGFSVRKSHTSRRKDGSLQCRYFVCSKEGKHYAHPIRVPKEPRATGRANCRARVEFRVDRKNVWTIKRVELEHTHKPVSPSKVHMLRSHRQILPMQRRLMEWMDKTGITPYQIEEKFNGSENGSFPRMDTVNYVCGQREKLLRARDAQTLLDYFKNKRREDPSFFYAIQVHESGQVANFFWAEGHAIVDYAYFGDVVSFDTTFQTNKCEIPFAPLLGINHQKQTIVFGAALLFDETADSFVWLFKTFLSCMSGKQPSTIFANHSEAISRAISVVLPSSYQRLCLRHISQNTATNLSHVIPMFPNFMSTFRSCIYEAHSVEQFVAKWEDMLKTYQLEDNLWLQNLYSLREKWATVFCCDSFCADMRTIQRDDDMNNLVKKLFRKKLSIEEFIIEYHKTLKLFHEKELYEDYNSWRTKPIPFVSSIPMLTMAADSYTKHIYADFEKEFKSQLVSACELVTSDGSIRTFKVSLLDSKNEGIVIFNVEDHTVQCSCKKYECAGILCFHALKVLNYNNVFNLPHRYILKRWTKFAKYGTASCIPQPAVDADGRETPASCYARICQKALLVAIKSSASREALAYVEKGLDILTTEAEALLQGENATNSKSDASQPSITQPSEVDTLGSQISTKSSPFRKWTDVEQWNSP</sequence>
<dbReference type="InterPro" id="IPR006564">
    <property type="entry name" value="Znf_PMZ"/>
</dbReference>
<dbReference type="GO" id="GO:0008270">
    <property type="term" value="F:zinc ion binding"/>
    <property type="evidence" value="ECO:0007669"/>
    <property type="project" value="UniProtKB-UniRule"/>
</dbReference>
<keyword evidence="6" id="KW-0539">Nucleus</keyword>
<dbReference type="PANTHER" id="PTHR31669:SF305">
    <property type="entry name" value="PROTEIN FAR1-RELATED SEQUENCE"/>
    <property type="match status" value="1"/>
</dbReference>
<evidence type="ECO:0000256" key="7">
    <source>
        <dbReference type="SAM" id="MobiDB-lite"/>
    </source>
</evidence>
<dbReference type="InterPro" id="IPR018289">
    <property type="entry name" value="MULE_transposase_dom"/>
</dbReference>